<evidence type="ECO:0000256" key="5">
    <source>
        <dbReference type="SAM" id="MobiDB-lite"/>
    </source>
</evidence>
<dbReference type="HOGENOM" id="CLU_000772_0_0_1"/>
<dbReference type="Pfam" id="PF16547">
    <property type="entry name" value="BLM10_N"/>
    <property type="match status" value="1"/>
</dbReference>
<proteinExistence type="inferred from homology"/>
<dbReference type="Proteomes" id="UP000006310">
    <property type="component" value="Chromosome 7"/>
</dbReference>
<feature type="region of interest" description="Disordered" evidence="5">
    <location>
        <begin position="34"/>
        <end position="57"/>
    </location>
</feature>
<evidence type="ECO:0000256" key="2">
    <source>
        <dbReference type="ARBA" id="ARBA00022737"/>
    </source>
</evidence>
<evidence type="ECO:0000256" key="4">
    <source>
        <dbReference type="ARBA" id="ARBA00023204"/>
    </source>
</evidence>
<dbReference type="GO" id="GO:0005829">
    <property type="term" value="C:cytosol"/>
    <property type="evidence" value="ECO:0007669"/>
    <property type="project" value="TreeGrafter"/>
</dbReference>
<dbReference type="InterPro" id="IPR032372">
    <property type="entry name" value="Blm10_N"/>
</dbReference>
<reference evidence="9 10" key="1">
    <citation type="journal article" date="2011" name="Proc. Natl. Acad. Sci. U.S.A.">
        <title>Evolutionary erosion of yeast sex chromosomes by mating-type switching accidents.</title>
        <authorList>
            <person name="Gordon J.L."/>
            <person name="Armisen D."/>
            <person name="Proux-Wera E."/>
            <person name="Oheigeartaigh S.S."/>
            <person name="Byrne K.P."/>
            <person name="Wolfe K.H."/>
        </authorList>
    </citation>
    <scope>NUCLEOTIDE SEQUENCE [LARGE SCALE GENOMIC DNA]</scope>
    <source>
        <strain evidence="10">ATCC MYA-139 / BCRC 22969 / CBS 8797 / CCRC 22969 / KCTC 17520 / NBRC 10181 / NCYC 3082</strain>
    </source>
</reference>
<dbReference type="Gene3D" id="1.10.287.2210">
    <property type="match status" value="1"/>
</dbReference>
<sequence length="2129" mass="243575">MSDDGIREPVPRRNKKLSNLQTGDMSIGKMLLRSRTPRVGSPRLKVPSETRAKSATPSYNLADEVEADTVLKGRLKHYGLDYPDDADEFEACCYDRDSKWFSRDVKPEFQVEKHLPYNTETHQEQAKYIVQVLVNLYIAIASLDIQGVISITSKDLADLKDDIDDLALKTDLFRLGDEQVHPDNDGGFPEFNEDELYNEDNFISNAGPDVNTTGKITAKSSSVVNVNHWSNELRNCMNFPFPLGLRKRLATVYFYLSLVDGQKIARDLFVRIFEQLVSHDDKGTNFTTLLQESGLILDHKILFSFFTSFFPYPDSDYNRYDLSCKEDLDLFRVLLKLSHYSKPFFNESDETLLKDCMRWLLSSFSPATMSIVLPLITSFIPHHYNKVSKVTDFLPNCYSLWSSVSAHVAVDSHMYEFAGDVAEGAYFKILKEGPTHLSDCGVDFGEFGIFTDSQMTFMFNRLQGQLRANGQIHSYGRVVKPFVYSINGSNFERFFVEFEKLTKAINTYVHPSNSGSWTKPIAKFVHSFVKAYHSRVQVESSKAHKVNFAGYCLNPDCHDKVIRLLTDIIFTGTQNKSSEVTNFYISSIAYLLDIPSTTSNLIYDRILEDIYDFLSDEYVNSKHKAISSLKEFTRVARFFVMHKLYRVHATNLLSMLVARIDTNDLILSSHILNAVVSICSFIPLQNLLAEDQPLTFESHTIPFVQQHFFHLKEHSDEQFVYDEDILSQAFAASTSVISNILKLYVDKLFALVDVELDEGFEFKLNQTTMVMIESMNDDMFSYFAEVFQRMFWENDAFQVKDPNYEIATIVLAALVRHDPSLNKNIADLLIYGIEQEVEKGAGSIRNYSEISQRDVKLVLYLTALNDVLRQSHHAILEIGSKLKDCIKYCLENISNPPLDILVSILVHGSIASLSSTEITRCGLFSDSCNVPKNERWGGLQDDDRKFQPENLNFDWHVPTQPEITFAANFFDSITDFCIEKLEKLMTTVHSNTRYVDDLQKYILVFTHAISGASLLFDPDFNRNKGERADRSSYREKLMLLKHIREKNCDNEELNVDIEQICLDKDESSFYDEFQNDDARDDSDAVVVSDDRSYRFLADDSISEVPSALGTPVSGHRPGDSLINSSLVFRDLDIYSCNYFFGLTPEEKVSHPEYFQVHKTRSKIGLFLHKLFNFFSKNFENNTNLCQVLLHSIKVWFTNVGQDTLFNDDPCAFLDIDFVENIQTLANRNSYFTRTYMAVKANAFHQDRVLLHSTNRFPSRLEIQLLKDVIDLATSVYPGINQLAQGTLAHCMKQLIGSYSVIIRNLMNNIRKTLESKNNAKLEAILRVLMVNKIRKKLLNDYKNVEELFFLLVDCSHVQELKVAMRSCNIMSNLISNLEIPSSVCIVDDRIWAPLYPPDKSVKLQVNAVKIAKDKKRTAYLQTLTSFQNRLLSLLDEDRELNWKVQASVIRLVSKIESNLETVTNKSVIEVLFSQSRTHHPHIVHLVLKSMLSIFNKFLSLSDYRYDVANAYRRSFDPYFIEVLDTSSDKSTVEFKREMHNYDSPSYYIDAKAYAGWMCWGAPLKVIKPCKYVLNLKPAELDVFLKTKELLTKQWVGSITSTLIKDNETHGSFSSGEVSFFILLIVVSCEFGEGPLKLKDLFELCTQYYDRTDKASMIISVELVAAFVCGKKYLDSAACESIDNYLDGFFADCLGHDLNRDSLEVWGTVCWWIPSVIDIRRCKPFCEHFVNITNLLTPSFDEVARQSARLVMLKNILTTLEFRSFHLKYIFDNLVFDHPYDQIRENVARTFAILIQNDSYPSFDNLESLLEANRSNPNGLGLALKIPTERCDREIKRLFESFANEAETIKGLSTAEVLKTRYFYLCSTIFYWITDMAKGPTRILLVPYIADYVLPFLMSLINQKDVCKLAGLDPTKMFLELTSLPVSAKDVELIVAYFCHKNGNVRSSYQIRVQLMCLEYILSAQLLQMSGEVLAVISDYVKLQLFNPDFVEVRLGAAKVLSEIIHHSMKSTDPALKLLLKKFNAGLPRSSWEEKQALSKTSVEVHANVLGIGAIVSAFPYVFPLPSWIPEELSRLSFWARTTGMVGTAAKDIISEFKKVRADTWAFDRTVFNSEELEDLEGVIWRSYYA</sequence>
<dbReference type="OMA" id="PYTRTWD"/>
<dbReference type="InterPro" id="IPR021843">
    <property type="entry name" value="PSME4_C"/>
</dbReference>
<dbReference type="PANTHER" id="PTHR32170:SF3">
    <property type="entry name" value="PROTEASOME ACTIVATOR COMPLEX SUBUNIT 4"/>
    <property type="match status" value="1"/>
</dbReference>
<keyword evidence="10" id="KW-1185">Reference proteome</keyword>
<dbReference type="InterPro" id="IPR035309">
    <property type="entry name" value="PSME4"/>
</dbReference>
<dbReference type="GeneID" id="34526872"/>
<dbReference type="Pfam" id="PF16507">
    <property type="entry name" value="HEAT_PSME4_mid"/>
    <property type="match status" value="1"/>
</dbReference>
<dbReference type="InterPro" id="IPR032430">
    <property type="entry name" value="Blm10_mid"/>
</dbReference>
<dbReference type="GO" id="GO:0070628">
    <property type="term" value="F:proteasome binding"/>
    <property type="evidence" value="ECO:0007669"/>
    <property type="project" value="InterPro"/>
</dbReference>
<evidence type="ECO:0008006" key="11">
    <source>
        <dbReference type="Google" id="ProtNLM"/>
    </source>
</evidence>
<feature type="domain" description="Proteasome activator Blm10 middle HEAT repeats region" evidence="7">
    <location>
        <begin position="499"/>
        <end position="1016"/>
    </location>
</feature>
<accession>J7RNL1</accession>
<dbReference type="PANTHER" id="PTHR32170">
    <property type="entry name" value="PROTEASOME ACTIVATOR COMPLEX SUBUNIT 4"/>
    <property type="match status" value="1"/>
</dbReference>
<evidence type="ECO:0000259" key="6">
    <source>
        <dbReference type="Pfam" id="PF11919"/>
    </source>
</evidence>
<reference evidence="10" key="2">
    <citation type="submission" date="2012-08" db="EMBL/GenBank/DDBJ databases">
        <title>Genome sequence of Kazachstania naganishii.</title>
        <authorList>
            <person name="Gordon J.L."/>
            <person name="Armisen D."/>
            <person name="Proux-Wera E."/>
            <person name="OhEigeartaigh S.S."/>
            <person name="Byrne K.P."/>
            <person name="Wolfe K.H."/>
        </authorList>
    </citation>
    <scope>NUCLEOTIDE SEQUENCE [LARGE SCALE GENOMIC DNA]</scope>
    <source>
        <strain evidence="10">ATCC MYA-139 / BCRC 22969 / CBS 8797 / CCRC 22969 / KCTC 17520 / NBRC 10181 / NCYC 3082</strain>
    </source>
</reference>
<dbReference type="GO" id="GO:0005634">
    <property type="term" value="C:nucleus"/>
    <property type="evidence" value="ECO:0007669"/>
    <property type="project" value="UniProtKB-SubCell"/>
</dbReference>
<keyword evidence="4" id="KW-0234">DNA repair</keyword>
<comment type="similarity">
    <text evidence="1">Belongs to the BLM10 family.</text>
</comment>
<evidence type="ECO:0000313" key="10">
    <source>
        <dbReference type="Proteomes" id="UP000006310"/>
    </source>
</evidence>
<keyword evidence="3" id="KW-0227">DNA damage</keyword>
<dbReference type="Pfam" id="PF11919">
    <property type="entry name" value="PSME4_C"/>
    <property type="match status" value="1"/>
</dbReference>
<dbReference type="STRING" id="1071383.J7RNL1"/>
<dbReference type="GO" id="GO:0006281">
    <property type="term" value="P:DNA repair"/>
    <property type="evidence" value="ECO:0007669"/>
    <property type="project" value="UniProtKB-KW"/>
</dbReference>
<dbReference type="KEGG" id="kng:KNAG_0G00920"/>
<protein>
    <recommendedName>
        <fullName evidence="11">Proteasome activator BLM10</fullName>
    </recommendedName>
</protein>
<evidence type="ECO:0000259" key="8">
    <source>
        <dbReference type="Pfam" id="PF16547"/>
    </source>
</evidence>
<dbReference type="InterPro" id="IPR016024">
    <property type="entry name" value="ARM-type_fold"/>
</dbReference>
<feature type="domain" description="Proteasome activator complex subunit 4 C-terminal" evidence="6">
    <location>
        <begin position="2042"/>
        <end position="2129"/>
    </location>
</feature>
<dbReference type="RefSeq" id="XP_022465394.1">
    <property type="nucleotide sequence ID" value="XM_022608949.1"/>
</dbReference>
<dbReference type="SUPFAM" id="SSF48371">
    <property type="entry name" value="ARM repeat"/>
    <property type="match status" value="2"/>
</dbReference>
<organism evidence="9 10">
    <name type="scientific">Huiozyma naganishii (strain ATCC MYA-139 / BCRC 22969 / CBS 8797 / KCTC 17520 / NBRC 10181 / NCYC 3082 / Yp74L-3)</name>
    <name type="common">Yeast</name>
    <name type="synonym">Kazachstania naganishii</name>
    <dbReference type="NCBI Taxonomy" id="1071383"/>
    <lineage>
        <taxon>Eukaryota</taxon>
        <taxon>Fungi</taxon>
        <taxon>Dikarya</taxon>
        <taxon>Ascomycota</taxon>
        <taxon>Saccharomycotina</taxon>
        <taxon>Saccharomycetes</taxon>
        <taxon>Saccharomycetales</taxon>
        <taxon>Saccharomycetaceae</taxon>
        <taxon>Huiozyma</taxon>
    </lineage>
</organism>
<dbReference type="EMBL" id="HE978320">
    <property type="protein sequence ID" value="CCK71148.1"/>
    <property type="molecule type" value="Genomic_DNA"/>
</dbReference>
<name>J7RNL1_HUIN7</name>
<evidence type="ECO:0000313" key="9">
    <source>
        <dbReference type="EMBL" id="CCK71148.1"/>
    </source>
</evidence>
<evidence type="ECO:0000256" key="1">
    <source>
        <dbReference type="ARBA" id="ARBA00005739"/>
    </source>
</evidence>
<dbReference type="OrthoDB" id="17907at2759"/>
<keyword evidence="2" id="KW-0677">Repeat</keyword>
<dbReference type="GO" id="GO:0016504">
    <property type="term" value="F:peptidase activator activity"/>
    <property type="evidence" value="ECO:0007669"/>
    <property type="project" value="InterPro"/>
</dbReference>
<gene>
    <name evidence="9" type="primary">KNAG0G00920</name>
    <name evidence="9" type="ordered locus">KNAG_0G00920</name>
</gene>
<dbReference type="eggNOG" id="KOG1851">
    <property type="taxonomic scope" value="Eukaryota"/>
</dbReference>
<feature type="domain" description="Proteasome activator Blm10 N-terminal" evidence="8">
    <location>
        <begin position="71"/>
        <end position="147"/>
    </location>
</feature>
<evidence type="ECO:0000256" key="3">
    <source>
        <dbReference type="ARBA" id="ARBA00022763"/>
    </source>
</evidence>
<dbReference type="GO" id="GO:0010499">
    <property type="term" value="P:proteasomal ubiquitin-independent protein catabolic process"/>
    <property type="evidence" value="ECO:0007669"/>
    <property type="project" value="TreeGrafter"/>
</dbReference>
<evidence type="ECO:0000259" key="7">
    <source>
        <dbReference type="Pfam" id="PF16507"/>
    </source>
</evidence>